<gene>
    <name evidence="9" type="ORF">OHC33_008254</name>
</gene>
<dbReference type="EMBL" id="JAKLMC020000025">
    <property type="protein sequence ID" value="KAK5950588.1"/>
    <property type="molecule type" value="Genomic_DNA"/>
</dbReference>
<feature type="domain" description="Rhodopsin" evidence="8">
    <location>
        <begin position="47"/>
        <end position="294"/>
    </location>
</feature>
<feature type="transmembrane region" description="Helical" evidence="7">
    <location>
        <begin position="231"/>
        <end position="257"/>
    </location>
</feature>
<comment type="similarity">
    <text evidence="5">Belongs to the SAT4 family.</text>
</comment>
<dbReference type="AlphaFoldDB" id="A0AAN8EFW8"/>
<evidence type="ECO:0000313" key="9">
    <source>
        <dbReference type="EMBL" id="KAK5950588.1"/>
    </source>
</evidence>
<feature type="transmembrane region" description="Helical" evidence="7">
    <location>
        <begin position="109"/>
        <end position="130"/>
    </location>
</feature>
<evidence type="ECO:0000256" key="1">
    <source>
        <dbReference type="ARBA" id="ARBA00004141"/>
    </source>
</evidence>
<feature type="transmembrane region" description="Helical" evidence="7">
    <location>
        <begin position="142"/>
        <end position="166"/>
    </location>
</feature>
<evidence type="ECO:0000313" key="10">
    <source>
        <dbReference type="Proteomes" id="UP001316803"/>
    </source>
</evidence>
<evidence type="ECO:0000256" key="4">
    <source>
        <dbReference type="ARBA" id="ARBA00023136"/>
    </source>
</evidence>
<feature type="compositionally biased region" description="Low complexity" evidence="6">
    <location>
        <begin position="587"/>
        <end position="600"/>
    </location>
</feature>
<reference evidence="9 10" key="1">
    <citation type="submission" date="2022-12" db="EMBL/GenBank/DDBJ databases">
        <title>Genomic features and morphological characterization of a novel Knufia sp. strain isolated from spacecraft assembly facility.</title>
        <authorList>
            <person name="Teixeira M."/>
            <person name="Chander A.M."/>
            <person name="Stajich J.E."/>
            <person name="Venkateswaran K."/>
        </authorList>
    </citation>
    <scope>NUCLEOTIDE SEQUENCE [LARGE SCALE GENOMIC DNA]</scope>
    <source>
        <strain evidence="9 10">FJI-L2-BK-P2</strain>
    </source>
</reference>
<evidence type="ECO:0000259" key="8">
    <source>
        <dbReference type="Pfam" id="PF20684"/>
    </source>
</evidence>
<dbReference type="InterPro" id="IPR052337">
    <property type="entry name" value="SAT4-like"/>
</dbReference>
<dbReference type="Proteomes" id="UP001316803">
    <property type="component" value="Unassembled WGS sequence"/>
</dbReference>
<accession>A0AAN8EFW8</accession>
<feature type="region of interest" description="Disordered" evidence="6">
    <location>
        <begin position="530"/>
        <end position="626"/>
    </location>
</feature>
<name>A0AAN8EFW8_9EURO</name>
<evidence type="ECO:0000256" key="5">
    <source>
        <dbReference type="ARBA" id="ARBA00038359"/>
    </source>
</evidence>
<dbReference type="Pfam" id="PF20684">
    <property type="entry name" value="Fung_rhodopsin"/>
    <property type="match status" value="1"/>
</dbReference>
<feature type="transmembrane region" description="Helical" evidence="7">
    <location>
        <begin position="269"/>
        <end position="289"/>
    </location>
</feature>
<protein>
    <recommendedName>
        <fullName evidence="8">Rhodopsin domain-containing protein</fullName>
    </recommendedName>
</protein>
<dbReference type="PANTHER" id="PTHR33048:SF129">
    <property type="entry name" value="INTEGRAL MEMBRANE PROTEIN-RELATED"/>
    <property type="match status" value="1"/>
</dbReference>
<keyword evidence="10" id="KW-1185">Reference proteome</keyword>
<feature type="compositionally biased region" description="Polar residues" evidence="6">
    <location>
        <begin position="610"/>
        <end position="626"/>
    </location>
</feature>
<feature type="compositionally biased region" description="Polar residues" evidence="6">
    <location>
        <begin position="533"/>
        <end position="550"/>
    </location>
</feature>
<dbReference type="PANTHER" id="PTHR33048">
    <property type="entry name" value="PTH11-LIKE INTEGRAL MEMBRANE PROTEIN (AFU_ORTHOLOGUE AFUA_5G11245)"/>
    <property type="match status" value="1"/>
</dbReference>
<feature type="compositionally biased region" description="Basic and acidic residues" evidence="6">
    <location>
        <begin position="576"/>
        <end position="585"/>
    </location>
</feature>
<evidence type="ECO:0000256" key="3">
    <source>
        <dbReference type="ARBA" id="ARBA00022989"/>
    </source>
</evidence>
<proteinExistence type="inferred from homology"/>
<feature type="transmembrane region" description="Helical" evidence="7">
    <location>
        <begin position="65"/>
        <end position="89"/>
    </location>
</feature>
<sequence length="626" mass="69604">MANTLTAPKWVQDSWPPPNYEDPETQGRSLEYVSIAFNAFGIVVVFLRCYSRIYLTKAFGLDDGLIIVALLSCIALSVLLIFGIERWYLGYHIWDLPADSVVDHRKGMWMASFITIWSSGLIRISVLLFYRRLSTSFTRGFLIATWLGIAHNVCIMVAFTMANALICSPVKSFWRRYDLGWNSSHNWKCGNEGISLPASGINTVLADIYCTVLPLALVVTLKIPRRQKIALYYLFGLGFLACGAAIARVTYLCRLLWKSWDFTWMVYDMWIWNVVELYIGIFVACAPSLKPLVRSIMGGKFLGYMYGEGTRHSKAIGRPENNMRHHARGNVLSTSASRQWIVSGGHGKGAGTTTTITSVINDEERQSGSKRALFFRPASMFSTSSSLDKDRVSVESFPARKPRHTRILSATSPIPEEGITPPLAQEVEVDPPIYPVAALRRPKSNRSSQLVGDGLVSPMRKHSVSDAHVPTRLQTYQDSYGGISDSSPVPVSNQYLSKDGWVELNAVKRTDSRGSMRSPPGSVKAARVKAGAQNESRILQSSPTDSQATSKPYYDAESSHRIGFSPTTLPKTVYEPGKRSEEMTRLDYSSSSSDDPSTTDLVQFRLEVSQRGSGSSITALPQQRRR</sequence>
<evidence type="ECO:0000256" key="6">
    <source>
        <dbReference type="SAM" id="MobiDB-lite"/>
    </source>
</evidence>
<evidence type="ECO:0000256" key="7">
    <source>
        <dbReference type="SAM" id="Phobius"/>
    </source>
</evidence>
<keyword evidence="4 7" id="KW-0472">Membrane</keyword>
<feature type="transmembrane region" description="Helical" evidence="7">
    <location>
        <begin position="32"/>
        <end position="53"/>
    </location>
</feature>
<feature type="transmembrane region" description="Helical" evidence="7">
    <location>
        <begin position="200"/>
        <end position="219"/>
    </location>
</feature>
<keyword evidence="2 7" id="KW-0812">Transmembrane</keyword>
<dbReference type="GO" id="GO:0016020">
    <property type="term" value="C:membrane"/>
    <property type="evidence" value="ECO:0007669"/>
    <property type="project" value="UniProtKB-SubCell"/>
</dbReference>
<organism evidence="9 10">
    <name type="scientific">Knufia fluminis</name>
    <dbReference type="NCBI Taxonomy" id="191047"/>
    <lineage>
        <taxon>Eukaryota</taxon>
        <taxon>Fungi</taxon>
        <taxon>Dikarya</taxon>
        <taxon>Ascomycota</taxon>
        <taxon>Pezizomycotina</taxon>
        <taxon>Eurotiomycetes</taxon>
        <taxon>Chaetothyriomycetidae</taxon>
        <taxon>Chaetothyriales</taxon>
        <taxon>Trichomeriaceae</taxon>
        <taxon>Knufia</taxon>
    </lineage>
</organism>
<dbReference type="InterPro" id="IPR049326">
    <property type="entry name" value="Rhodopsin_dom_fungi"/>
</dbReference>
<evidence type="ECO:0000256" key="2">
    <source>
        <dbReference type="ARBA" id="ARBA00022692"/>
    </source>
</evidence>
<comment type="subcellular location">
    <subcellularLocation>
        <location evidence="1">Membrane</location>
        <topology evidence="1">Multi-pass membrane protein</topology>
    </subcellularLocation>
</comment>
<keyword evidence="3 7" id="KW-1133">Transmembrane helix</keyword>
<comment type="caution">
    <text evidence="9">The sequence shown here is derived from an EMBL/GenBank/DDBJ whole genome shotgun (WGS) entry which is preliminary data.</text>
</comment>